<sequence>MKTDFLWGGSIAAHQSEGGWDQGGKGISNMDLVTKGTRDTPREIHKELKEGFVYPSHTGIDFYHRYKEDIKLFAEMGFTALRISIDWTRIFPNGDDPEPNEQGLNFYEEVIDTLLAHGIEPIITFFHFELPANLIEKYQGWTSRKLVDLFEKYAETLFERLNGKVTYWATFNEINHLDPNSKAAEFFTYYISGLKFEELEDPKQAIAQIAYNTALASAKVVKLGHQINPEFKIGCVFGINPQYPETCKPETMLNNLLENEKELYQMDVMCRGKFPQYKLKEFSAQGIMIEQQETDAKDFQQGTIDYIGLNYYMSSVTPNEQKENEAFFGGIQNPYLELSDWGWAIDSVGLRYTMNWLYRRYQLPLMITENGLGAEDVLEPGNIINDDYRIDYLNLHISEMKKAITEDYVECLGYLSWGPIDLVSASTGEMSKRYGFIYVDLDDEGKGTGKRYKKKSFDWYKSVIETNGIG</sequence>
<comment type="caution">
    <text evidence="5">The sequence shown here is derived from an EMBL/GenBank/DDBJ whole genome shotgun (WGS) entry which is preliminary data.</text>
</comment>
<name>A0A242L3P9_ENTMU</name>
<reference evidence="5 6" key="1">
    <citation type="submission" date="2017-05" db="EMBL/GenBank/DDBJ databases">
        <title>The Genome Sequence of Enterococcus mundtii 6B1_DIV0119.</title>
        <authorList>
            <consortium name="The Broad Institute Genomics Platform"/>
            <consortium name="The Broad Institute Genomic Center for Infectious Diseases"/>
            <person name="Earl A."/>
            <person name="Manson A."/>
            <person name="Schwartman J."/>
            <person name="Gilmore M."/>
            <person name="Abouelleil A."/>
            <person name="Cao P."/>
            <person name="Chapman S."/>
            <person name="Cusick C."/>
            <person name="Shea T."/>
            <person name="Young S."/>
            <person name="Neafsey D."/>
            <person name="Nusbaum C."/>
            <person name="Birren B."/>
        </authorList>
    </citation>
    <scope>NUCLEOTIDE SEQUENCE [LARGE SCALE GENOMIC DNA]</scope>
    <source>
        <strain evidence="5 6">6B1_DIV0119</strain>
    </source>
</reference>
<dbReference type="Gene3D" id="3.20.20.80">
    <property type="entry name" value="Glycosidases"/>
    <property type="match status" value="1"/>
</dbReference>
<dbReference type="InterPro" id="IPR017853">
    <property type="entry name" value="GH"/>
</dbReference>
<evidence type="ECO:0000256" key="1">
    <source>
        <dbReference type="ARBA" id="ARBA00010838"/>
    </source>
</evidence>
<dbReference type="Proteomes" id="UP000195024">
    <property type="component" value="Unassembled WGS sequence"/>
</dbReference>
<organism evidence="5 6">
    <name type="scientific">Enterococcus mundtii</name>
    <dbReference type="NCBI Taxonomy" id="53346"/>
    <lineage>
        <taxon>Bacteria</taxon>
        <taxon>Bacillati</taxon>
        <taxon>Bacillota</taxon>
        <taxon>Bacilli</taxon>
        <taxon>Lactobacillales</taxon>
        <taxon>Enterococcaceae</taxon>
        <taxon>Enterococcus</taxon>
    </lineage>
</organism>
<dbReference type="PANTHER" id="PTHR10353:SF122">
    <property type="entry name" value="6-PHOSPHO-BETA-GLUCOSIDASE ASCB-RELATED"/>
    <property type="match status" value="1"/>
</dbReference>
<evidence type="ECO:0000256" key="3">
    <source>
        <dbReference type="ARBA" id="ARBA00023295"/>
    </source>
</evidence>
<dbReference type="RefSeq" id="WP_086335065.1">
    <property type="nucleotide sequence ID" value="NZ_NGMS01000001.1"/>
</dbReference>
<evidence type="ECO:0000313" key="6">
    <source>
        <dbReference type="Proteomes" id="UP000195024"/>
    </source>
</evidence>
<evidence type="ECO:0008006" key="7">
    <source>
        <dbReference type="Google" id="ProtNLM"/>
    </source>
</evidence>
<dbReference type="InterPro" id="IPR001360">
    <property type="entry name" value="Glyco_hydro_1"/>
</dbReference>
<keyword evidence="3" id="KW-0326">Glycosidase</keyword>
<dbReference type="PROSITE" id="PS00653">
    <property type="entry name" value="GLYCOSYL_HYDROL_F1_2"/>
    <property type="match status" value="1"/>
</dbReference>
<dbReference type="PANTHER" id="PTHR10353">
    <property type="entry name" value="GLYCOSYL HYDROLASE"/>
    <property type="match status" value="1"/>
</dbReference>
<protein>
    <recommendedName>
        <fullName evidence="7">6-phospho-beta-glucosidase</fullName>
    </recommendedName>
</protein>
<dbReference type="GO" id="GO:0005829">
    <property type="term" value="C:cytosol"/>
    <property type="evidence" value="ECO:0007669"/>
    <property type="project" value="TreeGrafter"/>
</dbReference>
<keyword evidence="2" id="KW-0378">Hydrolase</keyword>
<dbReference type="FunFam" id="3.20.20.80:FF:000004">
    <property type="entry name" value="Beta-glucosidase 6-phospho-beta-glucosidase"/>
    <property type="match status" value="1"/>
</dbReference>
<comment type="similarity">
    <text evidence="1 4">Belongs to the glycosyl hydrolase 1 family.</text>
</comment>
<evidence type="ECO:0000256" key="4">
    <source>
        <dbReference type="RuleBase" id="RU003690"/>
    </source>
</evidence>
<evidence type="ECO:0000313" key="5">
    <source>
        <dbReference type="EMBL" id="OTP28222.1"/>
    </source>
</evidence>
<accession>A0A242L3P9</accession>
<dbReference type="AlphaFoldDB" id="A0A242L3P9"/>
<evidence type="ECO:0000256" key="2">
    <source>
        <dbReference type="ARBA" id="ARBA00022801"/>
    </source>
</evidence>
<dbReference type="EMBL" id="NGMS01000001">
    <property type="protein sequence ID" value="OTP28222.1"/>
    <property type="molecule type" value="Genomic_DNA"/>
</dbReference>
<proteinExistence type="inferred from homology"/>
<dbReference type="GO" id="GO:0008422">
    <property type="term" value="F:beta-glucosidase activity"/>
    <property type="evidence" value="ECO:0007669"/>
    <property type="project" value="TreeGrafter"/>
</dbReference>
<dbReference type="PRINTS" id="PR00131">
    <property type="entry name" value="GLHYDRLASE1"/>
</dbReference>
<dbReference type="InterPro" id="IPR033132">
    <property type="entry name" value="GH_1_N_CS"/>
</dbReference>
<dbReference type="Pfam" id="PF00232">
    <property type="entry name" value="Glyco_hydro_1"/>
    <property type="match status" value="1"/>
</dbReference>
<dbReference type="SUPFAM" id="SSF51445">
    <property type="entry name" value="(Trans)glycosidases"/>
    <property type="match status" value="1"/>
</dbReference>
<dbReference type="GO" id="GO:0016052">
    <property type="term" value="P:carbohydrate catabolic process"/>
    <property type="evidence" value="ECO:0007669"/>
    <property type="project" value="TreeGrafter"/>
</dbReference>
<gene>
    <name evidence="5" type="ORF">A5802_001961</name>
</gene>